<accession>A0A7M4DBK1</accession>
<comment type="caution">
    <text evidence="2">The sequence shown here is derived from an EMBL/GenBank/DDBJ whole genome shotgun (WGS) entry which is preliminary data.</text>
</comment>
<dbReference type="EMBL" id="QTZN02000075">
    <property type="protein sequence ID" value="MVB09235.1"/>
    <property type="molecule type" value="Genomic_DNA"/>
</dbReference>
<keyword evidence="1" id="KW-1133">Transmembrane helix</keyword>
<keyword evidence="2" id="KW-0418">Kinase</keyword>
<name>A0A7M4DBK1_9BACT</name>
<organism evidence="2 5">
    <name type="scientific">Labilibaculum euxinus</name>
    <dbReference type="NCBI Taxonomy" id="2686357"/>
    <lineage>
        <taxon>Bacteria</taxon>
        <taxon>Pseudomonadati</taxon>
        <taxon>Bacteroidota</taxon>
        <taxon>Bacteroidia</taxon>
        <taxon>Marinilabiliales</taxon>
        <taxon>Marinifilaceae</taxon>
        <taxon>Labilibaculum</taxon>
    </lineage>
</organism>
<dbReference type="OrthoDB" id="87655at2"/>
<protein>
    <submittedName>
        <fullName evidence="2">Cytidylate kinase family protein</fullName>
    </submittedName>
</protein>
<dbReference type="Proteomes" id="UP000285951">
    <property type="component" value="Unassembled WGS sequence"/>
</dbReference>
<dbReference type="Pfam" id="PF19700">
    <property type="entry name" value="DUF6198"/>
    <property type="match status" value="1"/>
</dbReference>
<keyword evidence="1" id="KW-0812">Transmembrane</keyword>
<feature type="transmembrane region" description="Helical" evidence="1">
    <location>
        <begin position="107"/>
        <end position="128"/>
    </location>
</feature>
<feature type="transmembrane region" description="Helical" evidence="1">
    <location>
        <begin position="159"/>
        <end position="180"/>
    </location>
</feature>
<feature type="transmembrane region" description="Helical" evidence="1">
    <location>
        <begin position="51"/>
        <end position="71"/>
    </location>
</feature>
<keyword evidence="4" id="KW-1185">Reference proteome</keyword>
<reference evidence="3 4" key="1">
    <citation type="submission" date="2019-11" db="EMBL/GenBank/DDBJ databases">
        <title>Draft genome sequence of Labilibaculum sp. strain SYP isolated from Black Sea.</title>
        <authorList>
            <person name="Yadav S."/>
            <person name="Villanueva L."/>
        </authorList>
    </citation>
    <scope>NUCLEOTIDE SEQUENCE [LARGE SCALE GENOMIC DNA]</scope>
    <source>
        <strain evidence="3 4">44</strain>
    </source>
</reference>
<dbReference type="EMBL" id="WOTW01000075">
    <property type="protein sequence ID" value="MUP40030.1"/>
    <property type="molecule type" value="Genomic_DNA"/>
</dbReference>
<dbReference type="Gene3D" id="3.40.50.300">
    <property type="entry name" value="P-loop containing nucleotide triphosphate hydrolases"/>
    <property type="match status" value="1"/>
</dbReference>
<reference evidence="2 5" key="2">
    <citation type="submission" date="2019-12" db="EMBL/GenBank/DDBJ databases">
        <title>Draft genome sequence of Labilibaculum sp. strain 44 isolated from deep waters of Black Sea.</title>
        <authorList>
            <person name="Yadav S."/>
            <person name="Villanueva L."/>
        </authorList>
    </citation>
    <scope>NUCLEOTIDE SEQUENCE [LARGE SCALE GENOMIC DNA]</scope>
    <source>
        <strain evidence="2 5">44</strain>
    </source>
</reference>
<dbReference type="GO" id="GO:0016301">
    <property type="term" value="F:kinase activity"/>
    <property type="evidence" value="ECO:0007669"/>
    <property type="project" value="UniProtKB-KW"/>
</dbReference>
<evidence type="ECO:0000256" key="1">
    <source>
        <dbReference type="SAM" id="Phobius"/>
    </source>
</evidence>
<dbReference type="PANTHER" id="PTHR40078:SF1">
    <property type="entry name" value="INTEGRAL MEMBRANE PROTEIN"/>
    <property type="match status" value="1"/>
</dbReference>
<gene>
    <name evidence="3" type="ORF">DWB62_019660</name>
    <name evidence="2" type="ORF">GNY23_19660</name>
</gene>
<keyword evidence="2" id="KW-0808">Transferase</keyword>
<dbReference type="SUPFAM" id="SSF52540">
    <property type="entry name" value="P-loop containing nucleoside triphosphate hydrolases"/>
    <property type="match status" value="1"/>
</dbReference>
<evidence type="ECO:0000313" key="3">
    <source>
        <dbReference type="EMBL" id="MVB09235.1"/>
    </source>
</evidence>
<dbReference type="InterPro" id="IPR038750">
    <property type="entry name" value="YczE/YyaS-like"/>
</dbReference>
<dbReference type="PANTHER" id="PTHR40078">
    <property type="entry name" value="INTEGRAL MEMBRANE PROTEIN-RELATED"/>
    <property type="match status" value="1"/>
</dbReference>
<evidence type="ECO:0000313" key="4">
    <source>
        <dbReference type="Proteomes" id="UP000285951"/>
    </source>
</evidence>
<dbReference type="Proteomes" id="UP000462449">
    <property type="component" value="Unassembled WGS sequence"/>
</dbReference>
<dbReference type="AlphaFoldDB" id="A0A7M4DBK1"/>
<evidence type="ECO:0000313" key="2">
    <source>
        <dbReference type="EMBL" id="MUP40030.1"/>
    </source>
</evidence>
<dbReference type="InterPro" id="IPR027417">
    <property type="entry name" value="P-loop_NTPase"/>
</dbReference>
<sequence>MRMNNITQRILVFVSGLFIMAFGVALSVKANLGVSPISCIPYIYSLRYPLTMGEMTIIFNVFLILLQILLLRRKYRLFQLIQLPVVFVFGFFTDFTLYLVSDLTLSGYGWQGLLCLLSCVVIAFGVFLEVKAGITYLPGEGLAMAIAETWKKEFGKAKIWVDSLMVIAGILSSFALIHHLQGVREGTIVAALLVGYLARLYSRKLPFFDVWLGNKPQEKEKSVTPVQVPNKKLIITISREYGSGGHEIGQLIAKELGFSFYDKELIQLTTEQSGFTTQYIEEHEQKLAHSLLYDLYEQNYAYLNEQQPPLDVLFLAQSKIIREICEKESCVIVGRCANFVLKDHPDCFTVFIHAGKEYRKNKIVEEYDLEARVTDQLLEKTDRERANYCSHFTGKNWNNAKNYHLAVNSSHYRSEKVARMIIEAVREKIPKK</sequence>
<dbReference type="Pfam" id="PF13189">
    <property type="entry name" value="Cytidylate_kin2"/>
    <property type="match status" value="1"/>
</dbReference>
<feature type="transmembrane region" description="Helical" evidence="1">
    <location>
        <begin position="83"/>
        <end position="101"/>
    </location>
</feature>
<evidence type="ECO:0000313" key="5">
    <source>
        <dbReference type="Proteomes" id="UP000462449"/>
    </source>
</evidence>
<proteinExistence type="predicted"/>
<keyword evidence="1" id="KW-0472">Membrane</keyword>